<dbReference type="Gene3D" id="1.20.1330.10">
    <property type="entry name" value="f41 fragment of flagellin, N-terminal domain"/>
    <property type="match status" value="1"/>
</dbReference>
<proteinExistence type="inferred from homology"/>
<keyword evidence="6" id="KW-1185">Reference proteome</keyword>
<evidence type="ECO:0000259" key="4">
    <source>
        <dbReference type="Pfam" id="PF00669"/>
    </source>
</evidence>
<protein>
    <recommendedName>
        <fullName evidence="4">Flagellin N-terminal domain-containing protein</fullName>
    </recommendedName>
</protein>
<dbReference type="SUPFAM" id="SSF64518">
    <property type="entry name" value="Phase 1 flagellin"/>
    <property type="match status" value="2"/>
</dbReference>
<evidence type="ECO:0000256" key="1">
    <source>
        <dbReference type="ARBA" id="ARBA00004365"/>
    </source>
</evidence>
<feature type="domain" description="Flagellin N-terminal" evidence="4">
    <location>
        <begin position="15"/>
        <end position="143"/>
    </location>
</feature>
<name>A0A2K9N9H0_9PROT</name>
<comment type="subcellular location">
    <subcellularLocation>
        <location evidence="1">Bacterial flagellum</location>
    </subcellularLocation>
</comment>
<dbReference type="Pfam" id="PF00669">
    <property type="entry name" value="Flagellin_N"/>
    <property type="match status" value="1"/>
</dbReference>
<accession>A0A2K9N9H0</accession>
<dbReference type="AlphaFoldDB" id="A0A2K9N9H0"/>
<evidence type="ECO:0000256" key="3">
    <source>
        <dbReference type="ARBA" id="ARBA00023143"/>
    </source>
</evidence>
<reference evidence="5 6" key="1">
    <citation type="submission" date="2017-12" db="EMBL/GenBank/DDBJ databases">
        <title>Genomes of bacteria within cyanobacterial aggregates.</title>
        <authorList>
            <person name="Cai H."/>
        </authorList>
    </citation>
    <scope>NUCLEOTIDE SEQUENCE [LARGE SCALE GENOMIC DNA]</scope>
    <source>
        <strain evidence="5 6">TH16</strain>
    </source>
</reference>
<dbReference type="Proteomes" id="UP000234752">
    <property type="component" value="Chromosome eg_1"/>
</dbReference>
<dbReference type="GO" id="GO:0009288">
    <property type="term" value="C:bacterial-type flagellum"/>
    <property type="evidence" value="ECO:0007669"/>
    <property type="project" value="UniProtKB-SubCell"/>
</dbReference>
<dbReference type="EMBL" id="CP025611">
    <property type="protein sequence ID" value="AUN29206.1"/>
    <property type="molecule type" value="Genomic_DNA"/>
</dbReference>
<gene>
    <name evidence="5" type="ORF">C0V82_02295</name>
</gene>
<dbReference type="InterPro" id="IPR001029">
    <property type="entry name" value="Flagellin_N"/>
</dbReference>
<keyword evidence="3" id="KW-0975">Bacterial flagellum</keyword>
<comment type="similarity">
    <text evidence="2">Belongs to the bacterial flagellin family.</text>
</comment>
<organism evidence="5 6">
    <name type="scientific">Niveispirillum cyanobacteriorum</name>
    <dbReference type="NCBI Taxonomy" id="1612173"/>
    <lineage>
        <taxon>Bacteria</taxon>
        <taxon>Pseudomonadati</taxon>
        <taxon>Pseudomonadota</taxon>
        <taxon>Alphaproteobacteria</taxon>
        <taxon>Rhodospirillales</taxon>
        <taxon>Azospirillaceae</taxon>
        <taxon>Niveispirillum</taxon>
    </lineage>
</organism>
<evidence type="ECO:0000313" key="5">
    <source>
        <dbReference type="EMBL" id="AUN29206.1"/>
    </source>
</evidence>
<dbReference type="KEGG" id="ncb:C0V82_02295"/>
<sequence>MGQMSVNMPASLRSTISMLQTLTADRETSLSRLGSGLKINTSIQGPQQFFASRGLNQRAGDLDGLKSGMAQAISTVQAASAGVTSVKGLLDQARGLTTVTLATLDNTPSAISMRRELAEQFDGILRQIDKFVSDSSYGGKNLLMSRPPSFAATDKSVSNVGNITGIGKAAISSVTSANGYRVSVSGNGAISTDATDLLRVQDTIGLAQLNLSGLNSTTEGRFDDIKFELYGKPGRDAKLVVLDGDESWTTSYSQSELKALAESGNKLAVSHSFNSGAQLNLLIDGKMMAQALDASGVKKASLTRDVDLSISVTNNEGVTLERSAATQDTSMRLQAGENSFRFPAGTVRLEIDPKTIQGAAETSGGITGDLGSLTGAIELGRPTTEDLADTAVKLEVARSGFGAGAVAFNQYTSVGGGAQTWSQLNANHGIVTIGGNNPLASKGEIVVAPGALAGKTANAVFLYNRSAGSGGLTTIADGDFDAGEFANPYTEGWQQSAQLSLTYGAVSNGRRTVSITDGLGGSFNGTVADKGDGQPVVIRLAGGVNDGATIGLFNKSGGAGSRFIDVHVGLNSYAVADDATTAAASSFDSLAGWSGIGTDSNISVSIGASNSGGLGLRAVSVTHTAMDGSIGVTDNLTIGNAAGPTGFTLSSGAQIQFDASTGANNYSWRVAAMNSTASRAAELTVRSISLGEKATMTTDQVSVGTAENDLTVNLNANGSSALEIKAVNLGSGPLGLGIDNAANGWRDRSDVNLAINDLERANIRLMSSLRSLDVNMDILKTRADFTSEFSEVLRDGSRKLVVADENNESVKVLTADLRRQLATTMVSLMTQQQQRILSLF</sequence>
<evidence type="ECO:0000256" key="2">
    <source>
        <dbReference type="ARBA" id="ARBA00005709"/>
    </source>
</evidence>
<evidence type="ECO:0000313" key="6">
    <source>
        <dbReference type="Proteomes" id="UP000234752"/>
    </source>
</evidence>
<dbReference type="GO" id="GO:0005198">
    <property type="term" value="F:structural molecule activity"/>
    <property type="evidence" value="ECO:0007669"/>
    <property type="project" value="InterPro"/>
</dbReference>